<dbReference type="Gene3D" id="3.30.870.10">
    <property type="entry name" value="Endonuclease Chain A"/>
    <property type="match status" value="1"/>
</dbReference>
<keyword evidence="4" id="KW-0347">Helicase</keyword>
<dbReference type="PROSITE" id="PS50035">
    <property type="entry name" value="PLD"/>
    <property type="match status" value="1"/>
</dbReference>
<feature type="domain" description="PLD phosphodiesterase" evidence="6">
    <location>
        <begin position="1122"/>
        <end position="1149"/>
    </location>
</feature>
<dbReference type="Pfam" id="PF13087">
    <property type="entry name" value="AAA_12"/>
    <property type="match status" value="1"/>
</dbReference>
<dbReference type="InterPro" id="IPR041677">
    <property type="entry name" value="DNA2/NAM7_AAA_11"/>
</dbReference>
<evidence type="ECO:0000256" key="1">
    <source>
        <dbReference type="ARBA" id="ARBA00007913"/>
    </source>
</evidence>
<dbReference type="InterPro" id="IPR025202">
    <property type="entry name" value="PLD-like_dom"/>
</dbReference>
<name>A0ABC8AC23_XYLFS</name>
<dbReference type="PANTHER" id="PTHR43788">
    <property type="entry name" value="DNA2/NAM7 HELICASE FAMILY MEMBER"/>
    <property type="match status" value="1"/>
</dbReference>
<evidence type="ECO:0000256" key="2">
    <source>
        <dbReference type="ARBA" id="ARBA00022741"/>
    </source>
</evidence>
<reference evidence="8" key="1">
    <citation type="submission" date="2014-11" db="EMBL/GenBank/DDBJ databases">
        <title>Xylella fastidiosa Hib4 Genome Sequencing.</title>
        <authorList>
            <person name="Pierry P.M."/>
            <person name="da Silva A.M."/>
        </authorList>
    </citation>
    <scope>NUCLEOTIDE SEQUENCE [LARGE SCALE GENOMIC DNA]</scope>
    <source>
        <strain evidence="8">Hib4</strain>
    </source>
</reference>
<dbReference type="GO" id="GO:0004386">
    <property type="term" value="F:helicase activity"/>
    <property type="evidence" value="ECO:0007669"/>
    <property type="project" value="UniProtKB-KW"/>
</dbReference>
<dbReference type="InterPro" id="IPR047187">
    <property type="entry name" value="SF1_C_Upf1"/>
</dbReference>
<dbReference type="GO" id="GO:0006793">
    <property type="term" value="P:phosphorus metabolic process"/>
    <property type="evidence" value="ECO:0007669"/>
    <property type="project" value="UniProtKB-ARBA"/>
</dbReference>
<dbReference type="GO" id="GO:0016787">
    <property type="term" value="F:hydrolase activity"/>
    <property type="evidence" value="ECO:0007669"/>
    <property type="project" value="UniProtKB-KW"/>
</dbReference>
<organism evidence="7 8">
    <name type="scientific">Xylella fastidiosa</name>
    <dbReference type="NCBI Taxonomy" id="2371"/>
    <lineage>
        <taxon>Bacteria</taxon>
        <taxon>Pseudomonadati</taxon>
        <taxon>Pseudomonadota</taxon>
        <taxon>Gammaproteobacteria</taxon>
        <taxon>Lysobacterales</taxon>
        <taxon>Lysobacteraceae</taxon>
        <taxon>Xylella</taxon>
    </lineage>
</organism>
<comment type="similarity">
    <text evidence="1">Belongs to the DNA2/NAM7 helicase family.</text>
</comment>
<dbReference type="InterPro" id="IPR016834">
    <property type="entry name" value="UCP026306"/>
</dbReference>
<dbReference type="EMBL" id="CP009885">
    <property type="protein sequence ID" value="ALR05999.1"/>
    <property type="molecule type" value="Genomic_DNA"/>
</dbReference>
<proteinExistence type="inferred from homology"/>
<dbReference type="SMART" id="SM00155">
    <property type="entry name" value="PLDc"/>
    <property type="match status" value="1"/>
</dbReference>
<dbReference type="GO" id="GO:0005524">
    <property type="term" value="F:ATP binding"/>
    <property type="evidence" value="ECO:0007669"/>
    <property type="project" value="UniProtKB-KW"/>
</dbReference>
<evidence type="ECO:0000313" key="7">
    <source>
        <dbReference type="EMBL" id="ALR05999.1"/>
    </source>
</evidence>
<evidence type="ECO:0000256" key="4">
    <source>
        <dbReference type="ARBA" id="ARBA00022806"/>
    </source>
</evidence>
<dbReference type="CDD" id="cd18808">
    <property type="entry name" value="SF1_C_Upf1"/>
    <property type="match status" value="1"/>
</dbReference>
<dbReference type="CDD" id="cd09118">
    <property type="entry name" value="PLDc_yjhR_C_like"/>
    <property type="match status" value="1"/>
</dbReference>
<sequence>MQARSSAYARYWRHSLADSAANGGTFHHDPDPSEFRKLSKAQLASGYVGHDIVTACFNKEAEQVQTVEVVIRLKVYVLLLQHGTPQRAGNPKIVTPLVTQALLARDGRIYPLAKTMICRDILEPLAGGHFAIGTVSDQDAFLTTQPVPGIAFTGTHAESTEAASLNAADFDRQWKEFLAGCNQLLAEVGGGWPGAQGDYLEADYGYLTKKAAFSSRHILALYDHLLLETTPQVPLFERYASGEMAPPEPCLPPHAGFSQRLAHGSNQRALTRTQRDALTHLLVARQGEILAVNGPPGTGKTTLVLSVVASLWAQAALAGGEPPVIVAASTTNQAVTNIIDAFGESFAKGEGPFAGRWLPKIKSFGALLGSADKESKTADKYHTEDFFNAVESAGYIAEAEQHYLRAAAAAFPEIPQASFNVKSVTAALQAAIRKEAKTLADIEQAWSDLNDARDALRAELGERPAVTMTQRRTQRDAAQAEKQVIETLITQWERHGAGESLVYGLFSWLPAVAKKRMRLVRVFLNSIWPAHYPTQTWESIEQVDGWLSEIQRQCDHRLQEHSCAVTRGEKVLDDEQCHITAWQKALALLRLTEAEAVGQVSLADCDAHADTSIRFRIFLLTTHYWEGRWLSEMQAQLPGDLDEGKKKTGRTAVEPRWRRRMKLTPCIVSTFFMLPKKMQVARHDGKNFSTDYLYDFADLLIVDEAGQVLPEVAGASFALGKQALVIGDQLQIEPIWSIPKSIDIGNLQAAELLGKEEDAYERVCESGRSAASGSVMQIAQRLSRYHYDPAMARGMFLYEHHRCFDEIVSYCNALCYQGKLIPQRGPKVAALKNAEGNAEGKETGDSLPALGYLHVDGLCQKSSGGSRYNLYEAETIAAWLAEHRESLQAQYGKPLHRIVGIVTPFGAQVRAISQACNDVGIEVGHEKDGITVGTVHALQGAERPVVIFSAVYSKHADGGFIDQRASMLNVAVSRAKNTFLVFGDMDVFTVASKNRPRGLLAHYLFKDQSNALYFQPLVRKDLQQVSTAVEVLQDAAEHDKFLLKALNKVQREIHIVSPWIIERRIQEIGAFKAMQEAVERQVQVTVYTDQDLNTDDKKDTKKIAEVLQAARTLRGVGIEVHFVDRVHSKTVIGDDEVFCIGSFNWFSASRSAMYAKHETSLVYRGRGVVDEIQTELKVLRQRITDDPQQVS</sequence>
<dbReference type="KEGG" id="xfh:XFHB_03090"/>
<dbReference type="Proteomes" id="UP000196980">
    <property type="component" value="Chromosome"/>
</dbReference>
<gene>
    <name evidence="7" type="ORF">XFHB_03090</name>
</gene>
<dbReference type="InterPro" id="IPR041679">
    <property type="entry name" value="DNA2/NAM7-like_C"/>
</dbReference>
<dbReference type="Gene3D" id="3.40.50.300">
    <property type="entry name" value="P-loop containing nucleotide triphosphate hydrolases"/>
    <property type="match status" value="2"/>
</dbReference>
<evidence type="ECO:0000313" key="8">
    <source>
        <dbReference type="Proteomes" id="UP000196980"/>
    </source>
</evidence>
<dbReference type="Pfam" id="PF13091">
    <property type="entry name" value="PLDc_2"/>
    <property type="match status" value="1"/>
</dbReference>
<keyword evidence="3" id="KW-0378">Hydrolase</keyword>
<protein>
    <submittedName>
        <fullName evidence="7">AAA family ATPase</fullName>
    </submittedName>
</protein>
<evidence type="ECO:0000259" key="6">
    <source>
        <dbReference type="PROSITE" id="PS50035"/>
    </source>
</evidence>
<evidence type="ECO:0000256" key="3">
    <source>
        <dbReference type="ARBA" id="ARBA00022801"/>
    </source>
</evidence>
<keyword evidence="5" id="KW-0067">ATP-binding</keyword>
<keyword evidence="2" id="KW-0547">Nucleotide-binding</keyword>
<dbReference type="PANTHER" id="PTHR43788:SF8">
    <property type="entry name" value="DNA-BINDING PROTEIN SMUBP-2"/>
    <property type="match status" value="1"/>
</dbReference>
<accession>A0ABC8AC23</accession>
<dbReference type="SUPFAM" id="SSF56024">
    <property type="entry name" value="Phospholipase D/nuclease"/>
    <property type="match status" value="1"/>
</dbReference>
<evidence type="ECO:0000256" key="5">
    <source>
        <dbReference type="ARBA" id="ARBA00022840"/>
    </source>
</evidence>
<dbReference type="InterPro" id="IPR001736">
    <property type="entry name" value="PLipase_D/transphosphatidylase"/>
</dbReference>
<dbReference type="SUPFAM" id="SSF52540">
    <property type="entry name" value="P-loop containing nucleoside triphosphate hydrolases"/>
    <property type="match status" value="1"/>
</dbReference>
<dbReference type="PIRSF" id="PIRSF026306">
    <property type="entry name" value="UCP026306"/>
    <property type="match status" value="1"/>
</dbReference>
<dbReference type="InterPro" id="IPR027417">
    <property type="entry name" value="P-loop_NTPase"/>
</dbReference>
<dbReference type="AlphaFoldDB" id="A0ABC8AC23"/>
<dbReference type="InterPro" id="IPR050534">
    <property type="entry name" value="Coronavir_polyprotein_1ab"/>
</dbReference>
<dbReference type="RefSeq" id="WP_088577761.1">
    <property type="nucleotide sequence ID" value="NZ_CP009885.1"/>
</dbReference>
<dbReference type="Pfam" id="PF13086">
    <property type="entry name" value="AAA_11"/>
    <property type="match status" value="1"/>
</dbReference>